<name>A0A2H6KJU7_9APIC</name>
<evidence type="ECO:0000256" key="2">
    <source>
        <dbReference type="SAM" id="MobiDB-lite"/>
    </source>
</evidence>
<evidence type="ECO:0000256" key="3">
    <source>
        <dbReference type="SAM" id="Phobius"/>
    </source>
</evidence>
<reference evidence="4 5" key="1">
    <citation type="journal article" date="2017" name="BMC Genomics">
        <title>Whole-genome assembly of Babesia ovata and comparative genomics between closely related pathogens.</title>
        <authorList>
            <person name="Yamagishi J."/>
            <person name="Asada M."/>
            <person name="Hakimi H."/>
            <person name="Tanaka T.Q."/>
            <person name="Sugimoto C."/>
            <person name="Kawazu S."/>
        </authorList>
    </citation>
    <scope>NUCLEOTIDE SEQUENCE [LARGE SCALE GENOMIC DNA]</scope>
    <source>
        <strain evidence="4 5">Miyake</strain>
    </source>
</reference>
<evidence type="ECO:0000256" key="1">
    <source>
        <dbReference type="SAM" id="Coils"/>
    </source>
</evidence>
<feature type="coiled-coil region" evidence="1">
    <location>
        <begin position="633"/>
        <end position="660"/>
    </location>
</feature>
<keyword evidence="1" id="KW-0175">Coiled coil</keyword>
<feature type="coiled-coil region" evidence="1">
    <location>
        <begin position="199"/>
        <end position="226"/>
    </location>
</feature>
<dbReference type="OrthoDB" id="10266508at2759"/>
<dbReference type="RefSeq" id="XP_028869493.1">
    <property type="nucleotide sequence ID" value="XM_029013660.1"/>
</dbReference>
<protein>
    <recommendedName>
        <fullName evidence="6">Extracellular matrix-binding ebh</fullName>
    </recommendedName>
</protein>
<feature type="region of interest" description="Disordered" evidence="2">
    <location>
        <begin position="797"/>
        <end position="821"/>
    </location>
</feature>
<keyword evidence="3" id="KW-1133">Transmembrane helix</keyword>
<comment type="caution">
    <text evidence="4">The sequence shown here is derived from an EMBL/GenBank/DDBJ whole genome shotgun (WGS) entry which is preliminary data.</text>
</comment>
<dbReference type="GeneID" id="39877020"/>
<proteinExistence type="predicted"/>
<gene>
    <name evidence="4" type="ORF">BOVATA_047430</name>
</gene>
<organism evidence="4 5">
    <name type="scientific">Babesia ovata</name>
    <dbReference type="NCBI Taxonomy" id="189622"/>
    <lineage>
        <taxon>Eukaryota</taxon>
        <taxon>Sar</taxon>
        <taxon>Alveolata</taxon>
        <taxon>Apicomplexa</taxon>
        <taxon>Aconoidasida</taxon>
        <taxon>Piroplasmida</taxon>
        <taxon>Babesiidae</taxon>
        <taxon>Babesia</taxon>
    </lineage>
</organism>
<feature type="transmembrane region" description="Helical" evidence="3">
    <location>
        <begin position="1627"/>
        <end position="1650"/>
    </location>
</feature>
<evidence type="ECO:0000313" key="4">
    <source>
        <dbReference type="EMBL" id="GBE63250.1"/>
    </source>
</evidence>
<evidence type="ECO:0008006" key="6">
    <source>
        <dbReference type="Google" id="ProtNLM"/>
    </source>
</evidence>
<dbReference type="VEuPathDB" id="PiroplasmaDB:BOVATA_047430"/>
<dbReference type="Proteomes" id="UP000236319">
    <property type="component" value="Unassembled WGS sequence"/>
</dbReference>
<dbReference type="EMBL" id="BDSA01000026">
    <property type="protein sequence ID" value="GBE63250.1"/>
    <property type="molecule type" value="Genomic_DNA"/>
</dbReference>
<keyword evidence="3" id="KW-0812">Transmembrane</keyword>
<keyword evidence="5" id="KW-1185">Reference proteome</keyword>
<keyword evidence="3" id="KW-0472">Membrane</keyword>
<sequence length="1689" mass="188802">MVSTPMNVLIRFQITEDADRHVVDEAEKMINEQLDECKKNAAKFNDTLDTETQMEIRNIISELNPTLSLNVKSALKAVKHETRRLGELSEKEKTDLQAVTAKITDVLESVKESVNCKIDEKIKALAAELKKKVDDIWHQLKGIDSLLIKYVKQLKSWMEAAKSFIKDHPQQKAQHILKEVKWDEKNNPEAKRNNIENAAIDLNTKAQKLLDAAEKAKTEVKKLVTEALEGVKTMDGELKEDLYKVRGAIKTKVDAITERIGELGKQFEGLTSDDDQKKFDKIIGEIQGKLGKINGGSRNPTGLGGIEGGVQGYSWNFKKGQQEFDKMVESWIKDILDENSVVRAWLGEYFKDTSKFQSPYNQWKKDGENKERTKDIAAAIRDALTKNVKGAFEAFDNLDPQNRIQENLQLVKKTCETFASKLNEKIEAEEIIYSGTNNSFIKSIVDAIAHRVLNGYDPKHTNMTDNINLKRAVTATLNALHCSARQVAKALQSFALEPRVGNSQPKSNILAKIDEAKSKAEELHGEVKKALGIGTTDNHAKNVDDAIKAVSTELNKQLKDGPSGSNKVDIQGSEGFEKYKQQVDQDKIDSLGDNIDNLEGALPEKIKNIKNTGLSTLNIINPGAISNGDKIEKKTFEDQLKKVTQNLDALCREVKLAAEDVNGSLEVLKNDNIDKKLKDIHDKLNILQTSDLTKAIKATETFLTLELGLFSSRCIASLEGDVRQQIDDAKKQLTTQAKKLYVNSIKELLLAFASKVSEELRRLPREIAGDLEIGHKGFMKKMEERFIKTAKRIANVSPTQSPAALPNPGSPEKSRNRPKSPLSQAAMTLNTAFRLFFDDLQNQPDFKSDYDNVAPCRDALTALLNGIVGSLRFNHDFSVNLELLSKSLSGLNPESHGECECPLLINALRAGFPALVTELDKAYMNKYDGASKDFKWEEGDKLTDEATKCAKLFLTTLPVLNNNLNKLTRKCHVDSRRNWRESQINLRVDNPLGKFLAGQGYAVSSDYESQDGELQNNDAMRGQKIYELLVGSADKHVYTTLDDKADEGALNKFCNCLLDFYKASHLKHINAPTYPTTISHMLEWLCGLTHHPVYQSLSLGGFADLFEKPKEQDTDNAPLVVSFNDDPDSLDAYPRKITATGLSQTLVEVCHLAEDTLIAIVGHGHADGVYACDYNTNRHGLSYPTNMNTLICTLFDILQRLHCQLYFLYNQCYYGDMYNGWRECYYGNGVGGSSWKCNDKLCANQTCNLSPNQRADQSGNLSANLTPNQICEHPKCGVKSPLQSFLEDGLQGFLPHTVSSRGSSLSCSSCSKLSPGVPCRTPMGFVDISTLASHTSTGERIIRALLRFCGINSSPLSNLCALLNCVLPRPPQSLGAMFAFYYNFIAHWGQPGNAVLTNAVSGANFKRNDATLDIAPLFKSSDHTSEEEMTHRTGDLYTLVNCKSDSSSPTLPCGPYLRPHSRDICSTFAEKNADKYLSWIVYLTQTFYDLLKTLYKECCEMCDKRGTTCYQKCCDKKCEVIYPDESKKHTGEYEKEVAKYWTARHNSECKSIFKCSHTIKIFSKYGFYFGSPSKMSGSEHVNSKRTCRDFCKALATVLNDVEADEAPLAKLIYRTIPEFLWQIRLPFTYLLLALWSLSLLYLLHIAVVRLDVLRIRSHLRSPSSHRIAAQSLLAAARVKALANVKYFSP</sequence>
<accession>A0A2H6KJU7</accession>
<evidence type="ECO:0000313" key="5">
    <source>
        <dbReference type="Proteomes" id="UP000236319"/>
    </source>
</evidence>